<dbReference type="EMBL" id="JAVHUY010000070">
    <property type="protein sequence ID" value="MDQ7911087.1"/>
    <property type="molecule type" value="Genomic_DNA"/>
</dbReference>
<evidence type="ECO:0000256" key="1">
    <source>
        <dbReference type="SAM" id="SignalP"/>
    </source>
</evidence>
<evidence type="ECO:0008006" key="4">
    <source>
        <dbReference type="Google" id="ProtNLM"/>
    </source>
</evidence>
<organism evidence="2 3">
    <name type="scientific">Phytohabitans maris</name>
    <dbReference type="NCBI Taxonomy" id="3071409"/>
    <lineage>
        <taxon>Bacteria</taxon>
        <taxon>Bacillati</taxon>
        <taxon>Actinomycetota</taxon>
        <taxon>Actinomycetes</taxon>
        <taxon>Micromonosporales</taxon>
        <taxon>Micromonosporaceae</taxon>
    </lineage>
</organism>
<keyword evidence="3" id="KW-1185">Reference proteome</keyword>
<feature type="chain" id="PRO_5047296985" description="Ricin B lectin domain-containing protein" evidence="1">
    <location>
        <begin position="29"/>
        <end position="128"/>
    </location>
</feature>
<keyword evidence="1" id="KW-0732">Signal</keyword>
<comment type="caution">
    <text evidence="2">The sequence shown here is derived from an EMBL/GenBank/DDBJ whole genome shotgun (WGS) entry which is preliminary data.</text>
</comment>
<evidence type="ECO:0000313" key="3">
    <source>
        <dbReference type="Proteomes" id="UP001230908"/>
    </source>
</evidence>
<feature type="signal peptide" evidence="1">
    <location>
        <begin position="1"/>
        <end position="28"/>
    </location>
</feature>
<name>A0ABU0ZX56_9ACTN</name>
<protein>
    <recommendedName>
        <fullName evidence="4">Ricin B lectin domain-containing protein</fullName>
    </recommendedName>
</protein>
<accession>A0ABU0ZX56</accession>
<proteinExistence type="predicted"/>
<dbReference type="RefSeq" id="WP_308718314.1">
    <property type="nucleotide sequence ID" value="NZ_JAVHUY010000070.1"/>
</dbReference>
<evidence type="ECO:0000313" key="2">
    <source>
        <dbReference type="EMBL" id="MDQ7911087.1"/>
    </source>
</evidence>
<gene>
    <name evidence="2" type="ORF">RB614_42025</name>
</gene>
<sequence>MSKKTILGAAVAGATALAVFGLAGAAQAASETIYTRYSDGLMAYTDAVSSDQFLVKDISADGYGVRGEIRSAGGTLLSWNYVGGNGKIRTWSYDLAKSKNYIMRVCLGEGSGDTTLINCVSKEIRDDT</sequence>
<dbReference type="Proteomes" id="UP001230908">
    <property type="component" value="Unassembled WGS sequence"/>
</dbReference>
<reference evidence="2 3" key="1">
    <citation type="submission" date="2023-08" db="EMBL/GenBank/DDBJ databases">
        <title>Phytohabitans sansha sp. nov., isolated from marine sediment.</title>
        <authorList>
            <person name="Zhao Y."/>
            <person name="Yi K."/>
        </authorList>
    </citation>
    <scope>NUCLEOTIDE SEQUENCE [LARGE SCALE GENOMIC DNA]</scope>
    <source>
        <strain evidence="2 3">ZYX-F-186</strain>
    </source>
</reference>